<dbReference type="GO" id="GO:0005524">
    <property type="term" value="F:ATP binding"/>
    <property type="evidence" value="ECO:0007669"/>
    <property type="project" value="UniProtKB-KW"/>
</dbReference>
<dbReference type="CDD" id="cd03230">
    <property type="entry name" value="ABC_DR_subfamily_A"/>
    <property type="match status" value="1"/>
</dbReference>
<protein>
    <submittedName>
        <fullName evidence="6">ABC transporter ATP-binding protein</fullName>
    </submittedName>
</protein>
<dbReference type="Gene3D" id="3.40.50.300">
    <property type="entry name" value="P-loop containing nucleotide triphosphate hydrolases"/>
    <property type="match status" value="1"/>
</dbReference>
<keyword evidence="4 6" id="KW-0067">ATP-binding</keyword>
<name>A0A917G380_9BACI</name>
<evidence type="ECO:0000259" key="5">
    <source>
        <dbReference type="PROSITE" id="PS50893"/>
    </source>
</evidence>
<dbReference type="SMART" id="SM00382">
    <property type="entry name" value="AAA"/>
    <property type="match status" value="1"/>
</dbReference>
<dbReference type="SUPFAM" id="SSF52540">
    <property type="entry name" value="P-loop containing nucleoside triphosphate hydrolases"/>
    <property type="match status" value="1"/>
</dbReference>
<dbReference type="InterPro" id="IPR003439">
    <property type="entry name" value="ABC_transporter-like_ATP-bd"/>
</dbReference>
<dbReference type="InterPro" id="IPR003593">
    <property type="entry name" value="AAA+_ATPase"/>
</dbReference>
<evidence type="ECO:0000256" key="1">
    <source>
        <dbReference type="ARBA" id="ARBA00005417"/>
    </source>
</evidence>
<dbReference type="PANTHER" id="PTHR43335">
    <property type="entry name" value="ABC TRANSPORTER, ATP-BINDING PROTEIN"/>
    <property type="match status" value="1"/>
</dbReference>
<dbReference type="InterPro" id="IPR027417">
    <property type="entry name" value="P-loop_NTPase"/>
</dbReference>
<gene>
    <name evidence="6" type="ORF">GCM10007425_13560</name>
</gene>
<reference evidence="6" key="2">
    <citation type="submission" date="2020-09" db="EMBL/GenBank/DDBJ databases">
        <authorList>
            <person name="Sun Q."/>
            <person name="Zhou Y."/>
        </authorList>
    </citation>
    <scope>NUCLEOTIDE SEQUENCE</scope>
    <source>
        <strain evidence="6">CGMCC 1.15760</strain>
    </source>
</reference>
<proteinExistence type="inferred from homology"/>
<evidence type="ECO:0000313" key="7">
    <source>
        <dbReference type="Proteomes" id="UP000616608"/>
    </source>
</evidence>
<dbReference type="EMBL" id="BMJT01000004">
    <property type="protein sequence ID" value="GGG20433.1"/>
    <property type="molecule type" value="Genomic_DNA"/>
</dbReference>
<keyword evidence="2" id="KW-0813">Transport</keyword>
<evidence type="ECO:0000313" key="6">
    <source>
        <dbReference type="EMBL" id="GGG20433.1"/>
    </source>
</evidence>
<dbReference type="GO" id="GO:0016887">
    <property type="term" value="F:ATP hydrolysis activity"/>
    <property type="evidence" value="ECO:0007669"/>
    <property type="project" value="InterPro"/>
</dbReference>
<dbReference type="PROSITE" id="PS50893">
    <property type="entry name" value="ABC_TRANSPORTER_2"/>
    <property type="match status" value="1"/>
</dbReference>
<dbReference type="RefSeq" id="WP_188614279.1">
    <property type="nucleotide sequence ID" value="NZ_BMJT01000004.1"/>
</dbReference>
<comment type="similarity">
    <text evidence="1">Belongs to the ABC transporter superfamily.</text>
</comment>
<dbReference type="AlphaFoldDB" id="A0A917G380"/>
<feature type="domain" description="ABC transporter" evidence="5">
    <location>
        <begin position="2"/>
        <end position="232"/>
    </location>
</feature>
<sequence>MIEIQGLTKKYHDFYALNDLTLTINEGVVFGFVGSNGAGKSTAFSILSTLLKPTTGDAFINGKSVKKSPATVRKQIGYMPDFFGVYDQLTVDEYLHFYAASYQLTSKERQQRIPEMLALVNLTHKRYEYVDVLSRGMKQRLCLARAMIHNPSILILDEPASGLDPRARIEMREIIRHLRSFGKTILISSHILPELAEMCDEIGVLDEGKLIAHGNVTAIQQQFAKGTRLAVRVTYGVEEAQQFFERNPLVSNMHISTKDMLLTFDFSGTKIEQTELLREAMLHDLAIISYTQENHNLEDVFMAITEGAKEHDSMV</sequence>
<dbReference type="Proteomes" id="UP000616608">
    <property type="component" value="Unassembled WGS sequence"/>
</dbReference>
<organism evidence="6 7">
    <name type="scientific">Lysinibacillus alkalisoli</name>
    <dbReference type="NCBI Taxonomy" id="1911548"/>
    <lineage>
        <taxon>Bacteria</taxon>
        <taxon>Bacillati</taxon>
        <taxon>Bacillota</taxon>
        <taxon>Bacilli</taxon>
        <taxon>Bacillales</taxon>
        <taxon>Bacillaceae</taxon>
        <taxon>Lysinibacillus</taxon>
    </lineage>
</organism>
<accession>A0A917G380</accession>
<reference evidence="6" key="1">
    <citation type="journal article" date="2014" name="Int. J. Syst. Evol. Microbiol.">
        <title>Complete genome sequence of Corynebacterium casei LMG S-19264T (=DSM 44701T), isolated from a smear-ripened cheese.</title>
        <authorList>
            <consortium name="US DOE Joint Genome Institute (JGI-PGF)"/>
            <person name="Walter F."/>
            <person name="Albersmeier A."/>
            <person name="Kalinowski J."/>
            <person name="Ruckert C."/>
        </authorList>
    </citation>
    <scope>NUCLEOTIDE SEQUENCE</scope>
    <source>
        <strain evidence="6">CGMCC 1.15760</strain>
    </source>
</reference>
<comment type="caution">
    <text evidence="6">The sequence shown here is derived from an EMBL/GenBank/DDBJ whole genome shotgun (WGS) entry which is preliminary data.</text>
</comment>
<evidence type="ECO:0000256" key="2">
    <source>
        <dbReference type="ARBA" id="ARBA00022448"/>
    </source>
</evidence>
<dbReference type="PANTHER" id="PTHR43335:SF3">
    <property type="entry name" value="ABC TRANSPORTER"/>
    <property type="match status" value="1"/>
</dbReference>
<keyword evidence="7" id="KW-1185">Reference proteome</keyword>
<keyword evidence="3" id="KW-0547">Nucleotide-binding</keyword>
<dbReference type="Pfam" id="PF00005">
    <property type="entry name" value="ABC_tran"/>
    <property type="match status" value="1"/>
</dbReference>
<evidence type="ECO:0000256" key="4">
    <source>
        <dbReference type="ARBA" id="ARBA00022840"/>
    </source>
</evidence>
<evidence type="ECO:0000256" key="3">
    <source>
        <dbReference type="ARBA" id="ARBA00022741"/>
    </source>
</evidence>